<name>A0A3Q2WWY0_HAPBU</name>
<dbReference type="AlphaFoldDB" id="A0A3Q2WWY0"/>
<dbReference type="Ensembl" id="ENSHBUT00000002167.1">
    <property type="protein sequence ID" value="ENSHBUP00000026899.1"/>
    <property type="gene ID" value="ENSHBUG00000009806.1"/>
</dbReference>
<sequence length="104" mass="11635">MRAASPRPQVTDVKCFREAVENVMLPVTSLSTSGLMVSISMEGRLQARPRTGHCTRPRCCTGSWLPACDQQCCRHRCCSTLMEFDVRKQSLSRIHGSFNSSQQT</sequence>
<dbReference type="Proteomes" id="UP000264840">
    <property type="component" value="Unplaced"/>
</dbReference>
<organism evidence="1 2">
    <name type="scientific">Haplochromis burtoni</name>
    <name type="common">Burton's mouthbrooder</name>
    <name type="synonym">Chromis burtoni</name>
    <dbReference type="NCBI Taxonomy" id="8153"/>
    <lineage>
        <taxon>Eukaryota</taxon>
        <taxon>Metazoa</taxon>
        <taxon>Chordata</taxon>
        <taxon>Craniata</taxon>
        <taxon>Vertebrata</taxon>
        <taxon>Euteleostomi</taxon>
        <taxon>Actinopterygii</taxon>
        <taxon>Neopterygii</taxon>
        <taxon>Teleostei</taxon>
        <taxon>Neoteleostei</taxon>
        <taxon>Acanthomorphata</taxon>
        <taxon>Ovalentaria</taxon>
        <taxon>Cichlomorphae</taxon>
        <taxon>Cichliformes</taxon>
        <taxon>Cichlidae</taxon>
        <taxon>African cichlids</taxon>
        <taxon>Pseudocrenilabrinae</taxon>
        <taxon>Haplochromini</taxon>
        <taxon>Haplochromis</taxon>
    </lineage>
</organism>
<proteinExistence type="predicted"/>
<evidence type="ECO:0000313" key="2">
    <source>
        <dbReference type="Proteomes" id="UP000264840"/>
    </source>
</evidence>
<keyword evidence="2" id="KW-1185">Reference proteome</keyword>
<protein>
    <submittedName>
        <fullName evidence="1">Uncharacterized protein</fullName>
    </submittedName>
</protein>
<accession>A0A3Q2WWY0</accession>
<reference evidence="1" key="1">
    <citation type="submission" date="2025-08" db="UniProtKB">
        <authorList>
            <consortium name="Ensembl"/>
        </authorList>
    </citation>
    <scope>IDENTIFICATION</scope>
</reference>
<evidence type="ECO:0000313" key="1">
    <source>
        <dbReference type="Ensembl" id="ENSHBUP00000026899.1"/>
    </source>
</evidence>
<reference evidence="1" key="2">
    <citation type="submission" date="2025-09" db="UniProtKB">
        <authorList>
            <consortium name="Ensembl"/>
        </authorList>
    </citation>
    <scope>IDENTIFICATION</scope>
</reference>